<accession>A0AAW2S5E6</accession>
<reference evidence="3" key="2">
    <citation type="journal article" date="2024" name="Plant">
        <title>Genomic evolution and insights into agronomic trait innovations of Sesamum species.</title>
        <authorList>
            <person name="Miao H."/>
            <person name="Wang L."/>
            <person name="Qu L."/>
            <person name="Liu H."/>
            <person name="Sun Y."/>
            <person name="Le M."/>
            <person name="Wang Q."/>
            <person name="Wei S."/>
            <person name="Zheng Y."/>
            <person name="Lin W."/>
            <person name="Duan Y."/>
            <person name="Cao H."/>
            <person name="Xiong S."/>
            <person name="Wang X."/>
            <person name="Wei L."/>
            <person name="Li C."/>
            <person name="Ma Q."/>
            <person name="Ju M."/>
            <person name="Zhao R."/>
            <person name="Li G."/>
            <person name="Mu C."/>
            <person name="Tian Q."/>
            <person name="Mei H."/>
            <person name="Zhang T."/>
            <person name="Gao T."/>
            <person name="Zhang H."/>
        </authorList>
    </citation>
    <scope>NUCLEOTIDE SEQUENCE</scope>
    <source>
        <strain evidence="3">G02</strain>
    </source>
</reference>
<evidence type="ECO:0000313" key="3">
    <source>
        <dbReference type="EMBL" id="KAL0387740.1"/>
    </source>
</evidence>
<feature type="region of interest" description="Disordered" evidence="1">
    <location>
        <begin position="24"/>
        <end position="44"/>
    </location>
</feature>
<protein>
    <recommendedName>
        <fullName evidence="2">Transposase MuDR plant domain-containing protein</fullName>
    </recommendedName>
</protein>
<organism evidence="3">
    <name type="scientific">Sesamum radiatum</name>
    <name type="common">Black benniseed</name>
    <dbReference type="NCBI Taxonomy" id="300843"/>
    <lineage>
        <taxon>Eukaryota</taxon>
        <taxon>Viridiplantae</taxon>
        <taxon>Streptophyta</taxon>
        <taxon>Embryophyta</taxon>
        <taxon>Tracheophyta</taxon>
        <taxon>Spermatophyta</taxon>
        <taxon>Magnoliopsida</taxon>
        <taxon>eudicotyledons</taxon>
        <taxon>Gunneridae</taxon>
        <taxon>Pentapetalae</taxon>
        <taxon>asterids</taxon>
        <taxon>lamiids</taxon>
        <taxon>Lamiales</taxon>
        <taxon>Pedaliaceae</taxon>
        <taxon>Sesamum</taxon>
    </lineage>
</organism>
<dbReference type="AlphaFoldDB" id="A0AAW2S5E6"/>
<feature type="domain" description="Transposase MuDR plant" evidence="2">
    <location>
        <begin position="147"/>
        <end position="212"/>
    </location>
</feature>
<comment type="caution">
    <text evidence="3">The sequence shown here is derived from an EMBL/GenBank/DDBJ whole genome shotgun (WGS) entry which is preliminary data.</text>
</comment>
<evidence type="ECO:0000259" key="2">
    <source>
        <dbReference type="Pfam" id="PF03108"/>
    </source>
</evidence>
<proteinExistence type="predicted"/>
<name>A0AAW2S5E6_SESRA</name>
<feature type="non-terminal residue" evidence="3">
    <location>
        <position position="266"/>
    </location>
</feature>
<gene>
    <name evidence="3" type="ORF">Sradi_2655800</name>
</gene>
<reference evidence="3" key="1">
    <citation type="submission" date="2020-06" db="EMBL/GenBank/DDBJ databases">
        <authorList>
            <person name="Li T."/>
            <person name="Hu X."/>
            <person name="Zhang T."/>
            <person name="Song X."/>
            <person name="Zhang H."/>
            <person name="Dai N."/>
            <person name="Sheng W."/>
            <person name="Hou X."/>
            <person name="Wei L."/>
        </authorList>
    </citation>
    <scope>NUCLEOTIDE SEQUENCE</scope>
    <source>
        <strain evidence="3">G02</strain>
        <tissue evidence="3">Leaf</tissue>
    </source>
</reference>
<dbReference type="EMBL" id="JACGWJ010000011">
    <property type="protein sequence ID" value="KAL0387740.1"/>
    <property type="molecule type" value="Genomic_DNA"/>
</dbReference>
<evidence type="ECO:0000256" key="1">
    <source>
        <dbReference type="SAM" id="MobiDB-lite"/>
    </source>
</evidence>
<dbReference type="PANTHER" id="PTHR31973:SF187">
    <property type="entry name" value="MUTATOR TRANSPOSASE MUDRA PROTEIN"/>
    <property type="match status" value="1"/>
</dbReference>
<dbReference type="Pfam" id="PF03108">
    <property type="entry name" value="DBD_Tnp_Mut"/>
    <property type="match status" value="1"/>
</dbReference>
<dbReference type="PANTHER" id="PTHR31973">
    <property type="entry name" value="POLYPROTEIN, PUTATIVE-RELATED"/>
    <property type="match status" value="1"/>
</dbReference>
<sequence length="266" mass="31113">MLEIEQRDEVDYDDWRLEFDDFSDQDYVQPPYNSNEDTGEDWGIESDTNNIIFEDIEISSDEDIFAEKNLSKRRLMRKLKKILKQKSKKQMIVTFPSENSGPLQEVEWYSDPGEEDEMHSPDGSGSEKEIEAPKHSYIKEDSNMKTMQLTVGLKFKSDQQFRETLRDYCVRNGFDLHYIRNENARIATKCKNETCNWRIHVSPIQEGTTFQIKTVKGEHICARSYVSKLTKAKYLGNRMEKVIRDNPNVPVSTLKNTIMRKCNVDA</sequence>
<dbReference type="InterPro" id="IPR004332">
    <property type="entry name" value="Transposase_MuDR"/>
</dbReference>